<dbReference type="Proteomes" id="UP000198211">
    <property type="component" value="Unassembled WGS sequence"/>
</dbReference>
<evidence type="ECO:0000313" key="2">
    <source>
        <dbReference type="EMBL" id="OWY95223.1"/>
    </source>
</evidence>
<sequence length="296" mass="32196">MSKTDMSKGNFQSLKFSGNSLFLAACDNRLSRHQPRTYALWRLVDKQYGLSNAAGVGGLAKRFDEIVNADFKSGSAQAFVGKSEIFALASGKLVNHVEAAPAKPKSKVLGKRKATDGPVCDVHYNYGAMKYHYCGGEHNKMNDSRLSAKLRKPPHEPTPKMTGKGKGKGKKARREIPLEECQQPTDVTADACDATLATLSSPAPSISPPAGTWNPPKPERDQVMLGVQGSDEPMDSVFAQRSISVNGGHVKDAADQNGPLQPGEQQIALNLETMRPEDKARVRLRVNKRSDEVRRA</sequence>
<dbReference type="EMBL" id="NBNE01013234">
    <property type="protein sequence ID" value="OWY95223.1"/>
    <property type="molecule type" value="Genomic_DNA"/>
</dbReference>
<dbReference type="OrthoDB" id="118349at2759"/>
<feature type="compositionally biased region" description="Low complexity" evidence="1">
    <location>
        <begin position="199"/>
        <end position="210"/>
    </location>
</feature>
<protein>
    <submittedName>
        <fullName evidence="2">Uncharacterized protein</fullName>
    </submittedName>
</protein>
<gene>
    <name evidence="2" type="ORF">PHMEG_00034830</name>
</gene>
<feature type="region of interest" description="Disordered" evidence="1">
    <location>
        <begin position="199"/>
        <end position="219"/>
    </location>
</feature>
<reference evidence="3" key="1">
    <citation type="submission" date="2017-03" db="EMBL/GenBank/DDBJ databases">
        <title>Phytopthora megakarya and P. palmivora, two closely related causual agents of cacao black pod achieved similar genome size and gene model numbers by different mechanisms.</title>
        <authorList>
            <person name="Ali S."/>
            <person name="Shao J."/>
            <person name="Larry D.J."/>
            <person name="Kronmiller B."/>
            <person name="Shen D."/>
            <person name="Strem M.D."/>
            <person name="Melnick R.L."/>
            <person name="Guiltinan M.J."/>
            <person name="Tyler B.M."/>
            <person name="Meinhardt L.W."/>
            <person name="Bailey B.A."/>
        </authorList>
    </citation>
    <scope>NUCLEOTIDE SEQUENCE [LARGE SCALE GENOMIC DNA]</scope>
    <source>
        <strain evidence="3">zdho120</strain>
    </source>
</reference>
<feature type="region of interest" description="Disordered" evidence="1">
    <location>
        <begin position="150"/>
        <end position="171"/>
    </location>
</feature>
<name>A0A225UQB3_9STRA</name>
<comment type="caution">
    <text evidence="2">The sequence shown here is derived from an EMBL/GenBank/DDBJ whole genome shotgun (WGS) entry which is preliminary data.</text>
</comment>
<organism evidence="2 3">
    <name type="scientific">Phytophthora megakarya</name>
    <dbReference type="NCBI Taxonomy" id="4795"/>
    <lineage>
        <taxon>Eukaryota</taxon>
        <taxon>Sar</taxon>
        <taxon>Stramenopiles</taxon>
        <taxon>Oomycota</taxon>
        <taxon>Peronosporomycetes</taxon>
        <taxon>Peronosporales</taxon>
        <taxon>Peronosporaceae</taxon>
        <taxon>Phytophthora</taxon>
    </lineage>
</organism>
<keyword evidence="3" id="KW-1185">Reference proteome</keyword>
<accession>A0A225UQB3</accession>
<evidence type="ECO:0000313" key="3">
    <source>
        <dbReference type="Proteomes" id="UP000198211"/>
    </source>
</evidence>
<proteinExistence type="predicted"/>
<dbReference type="PROSITE" id="PS51257">
    <property type="entry name" value="PROKAR_LIPOPROTEIN"/>
    <property type="match status" value="1"/>
</dbReference>
<evidence type="ECO:0000256" key="1">
    <source>
        <dbReference type="SAM" id="MobiDB-lite"/>
    </source>
</evidence>
<dbReference type="AlphaFoldDB" id="A0A225UQB3"/>